<dbReference type="Proteomes" id="UP001431209">
    <property type="component" value="Unassembled WGS sequence"/>
</dbReference>
<dbReference type="AlphaFoldDB" id="A0AAW2YKC2"/>
<protein>
    <submittedName>
        <fullName evidence="1">Uncharacterized protein</fullName>
    </submittedName>
</protein>
<keyword evidence="2" id="KW-1185">Reference proteome</keyword>
<comment type="caution">
    <text evidence="1">The sequence shown here is derived from an EMBL/GenBank/DDBJ whole genome shotgun (WGS) entry which is preliminary data.</text>
</comment>
<dbReference type="EMBL" id="JAOPGA020000178">
    <property type="protein sequence ID" value="KAL0477456.1"/>
    <property type="molecule type" value="Genomic_DNA"/>
</dbReference>
<accession>A0AAW2YKC2</accession>
<evidence type="ECO:0000313" key="2">
    <source>
        <dbReference type="Proteomes" id="UP001431209"/>
    </source>
</evidence>
<proteinExistence type="predicted"/>
<gene>
    <name evidence="1" type="ORF">AKO1_005707</name>
</gene>
<name>A0AAW2YKC2_9EUKA</name>
<organism evidence="1 2">
    <name type="scientific">Acrasis kona</name>
    <dbReference type="NCBI Taxonomy" id="1008807"/>
    <lineage>
        <taxon>Eukaryota</taxon>
        <taxon>Discoba</taxon>
        <taxon>Heterolobosea</taxon>
        <taxon>Tetramitia</taxon>
        <taxon>Eutetramitia</taxon>
        <taxon>Acrasidae</taxon>
        <taxon>Acrasis</taxon>
    </lineage>
</organism>
<reference evidence="1 2" key="1">
    <citation type="submission" date="2024-03" db="EMBL/GenBank/DDBJ databases">
        <title>The Acrasis kona genome and developmental transcriptomes reveal deep origins of eukaryotic multicellular pathways.</title>
        <authorList>
            <person name="Sheikh S."/>
            <person name="Fu C.-J."/>
            <person name="Brown M.W."/>
            <person name="Baldauf S.L."/>
        </authorList>
    </citation>
    <scope>NUCLEOTIDE SEQUENCE [LARGE SCALE GENOMIC DNA]</scope>
    <source>
        <strain evidence="1 2">ATCC MYA-3509</strain>
    </source>
</reference>
<sequence length="101" mass="11352">MFLRSIARRSRPCVQSVRRLYATEVAETDFKYGNTTYDINANPVLYGEPGVYSSTESVIAEIDKVMGAVDTYKSKYPNVDPVDTYLKLLKQHTPVKNDPGS</sequence>
<evidence type="ECO:0000313" key="1">
    <source>
        <dbReference type="EMBL" id="KAL0477456.1"/>
    </source>
</evidence>